<dbReference type="EMBL" id="CP033004">
    <property type="protein sequence ID" value="QCI23098.1"/>
    <property type="molecule type" value="Genomic_DNA"/>
</dbReference>
<dbReference type="HAMAP" id="MF_01445">
    <property type="entry name" value="TsaD"/>
    <property type="match status" value="1"/>
</dbReference>
<dbReference type="FunFam" id="3.30.420.40:FF:000012">
    <property type="entry name" value="tRNA N6-adenosine threonylcarbamoyltransferase"/>
    <property type="match status" value="1"/>
</dbReference>
<evidence type="ECO:0000313" key="10">
    <source>
        <dbReference type="Proteomes" id="UP000298566"/>
    </source>
</evidence>
<dbReference type="Gene3D" id="3.30.420.40">
    <property type="match status" value="2"/>
</dbReference>
<dbReference type="InterPro" id="IPR043129">
    <property type="entry name" value="ATPase_NBD"/>
</dbReference>
<accession>A0A4D6YAB1</accession>
<dbReference type="InterPro" id="IPR017861">
    <property type="entry name" value="KAE1/TsaD"/>
</dbReference>
<comment type="caution">
    <text evidence="7">Lacks conserved residue(s) required for the propagation of feature annotation.</text>
</comment>
<dbReference type="GO" id="GO:0005737">
    <property type="term" value="C:cytoplasm"/>
    <property type="evidence" value="ECO:0007669"/>
    <property type="project" value="UniProtKB-SubCell"/>
</dbReference>
<evidence type="ECO:0000256" key="5">
    <source>
        <dbReference type="ARBA" id="ARBA00023315"/>
    </source>
</evidence>
<evidence type="ECO:0000256" key="4">
    <source>
        <dbReference type="ARBA" id="ARBA00023004"/>
    </source>
</evidence>
<evidence type="ECO:0000256" key="1">
    <source>
        <dbReference type="ARBA" id="ARBA00022679"/>
    </source>
</evidence>
<keyword evidence="7" id="KW-0963">Cytoplasm</keyword>
<dbReference type="InterPro" id="IPR022450">
    <property type="entry name" value="TsaD"/>
</dbReference>
<comment type="function">
    <text evidence="7">Required for the formation of a threonylcarbamoyl group on adenosine at position 37 (t(6)A37) in tRNAs that read codons beginning with adenine. Is involved in the transfer of the threonylcarbamoyl moiety of threonylcarbamoyl-AMP (TC-AMP) to the N6 group of A37, together with TsaE and TsaB. TsaD likely plays a direct catalytic role in this reaction.</text>
</comment>
<dbReference type="PRINTS" id="PR00789">
    <property type="entry name" value="OSIALOPTASE"/>
</dbReference>
<name>A0A4D6YAB1_BUCMH</name>
<dbReference type="SUPFAM" id="SSF53067">
    <property type="entry name" value="Actin-like ATPase domain"/>
    <property type="match status" value="2"/>
</dbReference>
<comment type="similarity">
    <text evidence="7">Belongs to the KAE1 / TsaD family.</text>
</comment>
<keyword evidence="4 7" id="KW-0408">Iron</keyword>
<organism evidence="9 10">
    <name type="scientific">Buchnera aphidicola subsp. Melaphis rhois</name>
    <dbReference type="NCBI Taxonomy" id="118103"/>
    <lineage>
        <taxon>Bacteria</taxon>
        <taxon>Pseudomonadati</taxon>
        <taxon>Pseudomonadota</taxon>
        <taxon>Gammaproteobacteria</taxon>
        <taxon>Enterobacterales</taxon>
        <taxon>Erwiniaceae</taxon>
        <taxon>Buchnera</taxon>
    </lineage>
</organism>
<dbReference type="OrthoDB" id="9806197at2"/>
<dbReference type="Proteomes" id="UP000298566">
    <property type="component" value="Chromosome"/>
</dbReference>
<feature type="binding site" evidence="7">
    <location>
        <position position="111"/>
    </location>
    <ligand>
        <name>Fe cation</name>
        <dbReference type="ChEBI" id="CHEBI:24875"/>
    </ligand>
</feature>
<dbReference type="EC" id="2.3.1.234" evidence="7"/>
<sequence length="336" mass="37022">MKILGIETSCDDTGIAIYDSVEGIIYNKLYSQSYFHNFYGGVVPELASRKHLEVLAILIKDMFVESGIDKRSIDAIAYTAGPGLVGSLLVGASLSTALAFSLNIPTILVNHMEGHLLTPMIEQKKLQFPFVGLLVSGGHTQLINAYDIGKYELLGESLDDAVGETFDKIAKLLGLSYPGGPSLSKLAQSGILGTFNFPRPMIHRMDLNFSFSGLKTFVTNIIKMKKHNFQTQANIAKEFEHAVTDVLVNKSKRALEQLNYATLVVSGGVSMNSMLRYKLDGMIKCYKGQVFYPKLELCGDNGAMIAHIGMLRFKESSYDLNISVYPKWSITDLKPI</sequence>
<evidence type="ECO:0000256" key="2">
    <source>
        <dbReference type="ARBA" id="ARBA00022694"/>
    </source>
</evidence>
<dbReference type="GO" id="GO:0002949">
    <property type="term" value="P:tRNA threonylcarbamoyladenosine modification"/>
    <property type="evidence" value="ECO:0007669"/>
    <property type="project" value="UniProtKB-UniRule"/>
</dbReference>
<dbReference type="GO" id="GO:0005506">
    <property type="term" value="F:iron ion binding"/>
    <property type="evidence" value="ECO:0007669"/>
    <property type="project" value="UniProtKB-UniRule"/>
</dbReference>
<proteinExistence type="inferred from homology"/>
<protein>
    <recommendedName>
        <fullName evidence="7">tRNA N6-adenosine threonylcarbamoyltransferase</fullName>
        <ecNumber evidence="7">2.3.1.234</ecNumber>
    </recommendedName>
    <alternativeName>
        <fullName evidence="7">N6-L-threonylcarbamoyladenine synthase</fullName>
        <shortName evidence="7">t(6)A synthase</shortName>
    </alternativeName>
    <alternativeName>
        <fullName evidence="7">t(6)A37 threonylcarbamoyladenosine biosynthesis protein TsaD</fullName>
    </alternativeName>
    <alternativeName>
        <fullName evidence="7">tRNA threonylcarbamoyladenosine biosynthesis protein TsaD</fullName>
    </alternativeName>
</protein>
<dbReference type="GO" id="GO:0061711">
    <property type="term" value="F:tRNA N(6)-L-threonylcarbamoyladenine synthase activity"/>
    <property type="evidence" value="ECO:0007669"/>
    <property type="project" value="UniProtKB-EC"/>
</dbReference>
<evidence type="ECO:0000313" key="9">
    <source>
        <dbReference type="EMBL" id="QCI23098.1"/>
    </source>
</evidence>
<feature type="binding site" evidence="7">
    <location>
        <position position="115"/>
    </location>
    <ligand>
        <name>Fe cation</name>
        <dbReference type="ChEBI" id="CHEBI:24875"/>
    </ligand>
</feature>
<keyword evidence="3 7" id="KW-0479">Metal-binding</keyword>
<dbReference type="PANTHER" id="PTHR11735:SF6">
    <property type="entry name" value="TRNA N6-ADENOSINE THREONYLCARBAMOYLTRANSFERASE, MITOCHONDRIAL"/>
    <property type="match status" value="1"/>
</dbReference>
<dbReference type="InterPro" id="IPR000905">
    <property type="entry name" value="Gcp-like_dom"/>
</dbReference>
<feature type="binding site" evidence="7">
    <location>
        <position position="272"/>
    </location>
    <ligand>
        <name>substrate</name>
    </ligand>
</feature>
<feature type="binding site" evidence="7">
    <location>
        <begin position="134"/>
        <end position="138"/>
    </location>
    <ligand>
        <name>substrate</name>
    </ligand>
</feature>
<dbReference type="NCBIfam" id="TIGR00329">
    <property type="entry name" value="gcp_kae1"/>
    <property type="match status" value="1"/>
</dbReference>
<evidence type="ECO:0000259" key="8">
    <source>
        <dbReference type="Pfam" id="PF00814"/>
    </source>
</evidence>
<comment type="cofactor">
    <cofactor evidence="7">
        <name>Fe(2+)</name>
        <dbReference type="ChEBI" id="CHEBI:29033"/>
    </cofactor>
    <text evidence="7">Binds 1 Fe(2+) ion per subunit.</text>
</comment>
<dbReference type="NCBIfam" id="TIGR03723">
    <property type="entry name" value="T6A_TsaD_YgjD"/>
    <property type="match status" value="1"/>
</dbReference>
<evidence type="ECO:0000256" key="6">
    <source>
        <dbReference type="ARBA" id="ARBA00048117"/>
    </source>
</evidence>
<feature type="binding site" evidence="7">
    <location>
        <position position="167"/>
    </location>
    <ligand>
        <name>substrate</name>
    </ligand>
</feature>
<feature type="domain" description="Gcp-like" evidence="8">
    <location>
        <begin position="24"/>
        <end position="306"/>
    </location>
</feature>
<dbReference type="Pfam" id="PF00814">
    <property type="entry name" value="TsaD"/>
    <property type="match status" value="1"/>
</dbReference>
<feature type="binding site" evidence="7">
    <location>
        <position position="300"/>
    </location>
    <ligand>
        <name>Fe cation</name>
        <dbReference type="ChEBI" id="CHEBI:24875"/>
    </ligand>
</feature>
<dbReference type="CDD" id="cd24133">
    <property type="entry name" value="ASKHA_NBD_TsaD_bac"/>
    <property type="match status" value="1"/>
</dbReference>
<evidence type="ECO:0000256" key="3">
    <source>
        <dbReference type="ARBA" id="ARBA00022723"/>
    </source>
</evidence>
<feature type="binding site" evidence="7">
    <location>
        <position position="180"/>
    </location>
    <ligand>
        <name>substrate</name>
    </ligand>
</feature>
<keyword evidence="2 7" id="KW-0819">tRNA processing</keyword>
<keyword evidence="1 7" id="KW-0808">Transferase</keyword>
<comment type="subcellular location">
    <subcellularLocation>
        <location evidence="7">Cytoplasm</location>
    </subcellularLocation>
</comment>
<gene>
    <name evidence="7 9" type="primary">tsaD</name>
    <name evidence="9" type="ORF">D9V73_00265</name>
</gene>
<evidence type="ECO:0000256" key="7">
    <source>
        <dbReference type="HAMAP-Rule" id="MF_01445"/>
    </source>
</evidence>
<reference evidence="9 10" key="1">
    <citation type="submission" date="2018-10" db="EMBL/GenBank/DDBJ databases">
        <title>Comparative functional genomics of the obligate endosymbiont Buchnera aphidicola.</title>
        <authorList>
            <person name="Chong R.A."/>
        </authorList>
    </citation>
    <scope>NUCLEOTIDE SEQUENCE [LARGE SCALE GENOMIC DNA]</scope>
    <source>
        <strain evidence="9 10">Mrh</strain>
    </source>
</reference>
<dbReference type="RefSeq" id="WP_158336274.1">
    <property type="nucleotide sequence ID" value="NZ_CP033004.1"/>
</dbReference>
<dbReference type="AlphaFoldDB" id="A0A4D6YAB1"/>
<comment type="catalytic activity">
    <reaction evidence="6 7">
        <text>L-threonylcarbamoyladenylate + adenosine(37) in tRNA = N(6)-L-threonylcarbamoyladenosine(37) in tRNA + AMP + H(+)</text>
        <dbReference type="Rhea" id="RHEA:37059"/>
        <dbReference type="Rhea" id="RHEA-COMP:10162"/>
        <dbReference type="Rhea" id="RHEA-COMP:10163"/>
        <dbReference type="ChEBI" id="CHEBI:15378"/>
        <dbReference type="ChEBI" id="CHEBI:73682"/>
        <dbReference type="ChEBI" id="CHEBI:74411"/>
        <dbReference type="ChEBI" id="CHEBI:74418"/>
        <dbReference type="ChEBI" id="CHEBI:456215"/>
        <dbReference type="EC" id="2.3.1.234"/>
    </reaction>
</comment>
<dbReference type="PANTHER" id="PTHR11735">
    <property type="entry name" value="TRNA N6-ADENOSINE THREONYLCARBAMOYLTRANSFERASE"/>
    <property type="match status" value="1"/>
</dbReference>
<keyword evidence="5 7" id="KW-0012">Acyltransferase</keyword>